<feature type="region of interest" description="Disordered" evidence="1">
    <location>
        <begin position="1"/>
        <end position="22"/>
    </location>
</feature>
<dbReference type="Proteomes" id="UP000007015">
    <property type="component" value="Chromosome 4"/>
</dbReference>
<dbReference type="AlphaFoldDB" id="B8AVQ0"/>
<reference evidence="2 3" key="1">
    <citation type="journal article" date="2005" name="PLoS Biol.">
        <title>The genomes of Oryza sativa: a history of duplications.</title>
        <authorList>
            <person name="Yu J."/>
            <person name="Wang J."/>
            <person name="Lin W."/>
            <person name="Li S."/>
            <person name="Li H."/>
            <person name="Zhou J."/>
            <person name="Ni P."/>
            <person name="Dong W."/>
            <person name="Hu S."/>
            <person name="Zeng C."/>
            <person name="Zhang J."/>
            <person name="Zhang Y."/>
            <person name="Li R."/>
            <person name="Xu Z."/>
            <person name="Li S."/>
            <person name="Li X."/>
            <person name="Zheng H."/>
            <person name="Cong L."/>
            <person name="Lin L."/>
            <person name="Yin J."/>
            <person name="Geng J."/>
            <person name="Li G."/>
            <person name="Shi J."/>
            <person name="Liu J."/>
            <person name="Lv H."/>
            <person name="Li J."/>
            <person name="Wang J."/>
            <person name="Deng Y."/>
            <person name="Ran L."/>
            <person name="Shi X."/>
            <person name="Wang X."/>
            <person name="Wu Q."/>
            <person name="Li C."/>
            <person name="Ren X."/>
            <person name="Wang J."/>
            <person name="Wang X."/>
            <person name="Li D."/>
            <person name="Liu D."/>
            <person name="Zhang X."/>
            <person name="Ji Z."/>
            <person name="Zhao W."/>
            <person name="Sun Y."/>
            <person name="Zhang Z."/>
            <person name="Bao J."/>
            <person name="Han Y."/>
            <person name="Dong L."/>
            <person name="Ji J."/>
            <person name="Chen P."/>
            <person name="Wu S."/>
            <person name="Liu J."/>
            <person name="Xiao Y."/>
            <person name="Bu D."/>
            <person name="Tan J."/>
            <person name="Yang L."/>
            <person name="Ye C."/>
            <person name="Zhang J."/>
            <person name="Xu J."/>
            <person name="Zhou Y."/>
            <person name="Yu Y."/>
            <person name="Zhang B."/>
            <person name="Zhuang S."/>
            <person name="Wei H."/>
            <person name="Liu B."/>
            <person name="Lei M."/>
            <person name="Yu H."/>
            <person name="Li Y."/>
            <person name="Xu H."/>
            <person name="Wei S."/>
            <person name="He X."/>
            <person name="Fang L."/>
            <person name="Zhang Z."/>
            <person name="Zhang Y."/>
            <person name="Huang X."/>
            <person name="Su Z."/>
            <person name="Tong W."/>
            <person name="Li J."/>
            <person name="Tong Z."/>
            <person name="Li S."/>
            <person name="Ye J."/>
            <person name="Wang L."/>
            <person name="Fang L."/>
            <person name="Lei T."/>
            <person name="Chen C."/>
            <person name="Chen H."/>
            <person name="Xu Z."/>
            <person name="Li H."/>
            <person name="Huang H."/>
            <person name="Zhang F."/>
            <person name="Xu H."/>
            <person name="Li N."/>
            <person name="Zhao C."/>
            <person name="Li S."/>
            <person name="Dong L."/>
            <person name="Huang Y."/>
            <person name="Li L."/>
            <person name="Xi Y."/>
            <person name="Qi Q."/>
            <person name="Li W."/>
            <person name="Zhang B."/>
            <person name="Hu W."/>
            <person name="Zhang Y."/>
            <person name="Tian X."/>
            <person name="Jiao Y."/>
            <person name="Liang X."/>
            <person name="Jin J."/>
            <person name="Gao L."/>
            <person name="Zheng W."/>
            <person name="Hao B."/>
            <person name="Liu S."/>
            <person name="Wang W."/>
            <person name="Yuan L."/>
            <person name="Cao M."/>
            <person name="McDermott J."/>
            <person name="Samudrala R."/>
            <person name="Wang J."/>
            <person name="Wong G.K."/>
            <person name="Yang H."/>
        </authorList>
    </citation>
    <scope>NUCLEOTIDE SEQUENCE [LARGE SCALE GENOMIC DNA]</scope>
    <source>
        <strain evidence="3">cv. 93-11</strain>
    </source>
</reference>
<gene>
    <name evidence="2" type="ORF">OsI_14966</name>
</gene>
<feature type="region of interest" description="Disordered" evidence="1">
    <location>
        <begin position="79"/>
        <end position="124"/>
    </location>
</feature>
<dbReference type="EMBL" id="CM000129">
    <property type="protein sequence ID" value="EEC76825.1"/>
    <property type="molecule type" value="Genomic_DNA"/>
</dbReference>
<evidence type="ECO:0000256" key="1">
    <source>
        <dbReference type="SAM" id="MobiDB-lite"/>
    </source>
</evidence>
<proteinExistence type="predicted"/>
<feature type="compositionally biased region" description="Basic and acidic residues" evidence="1">
    <location>
        <begin position="1"/>
        <end position="19"/>
    </location>
</feature>
<evidence type="ECO:0000313" key="2">
    <source>
        <dbReference type="EMBL" id="EEC76825.1"/>
    </source>
</evidence>
<accession>B8AVQ0</accession>
<feature type="region of interest" description="Disordered" evidence="1">
    <location>
        <begin position="177"/>
        <end position="222"/>
    </location>
</feature>
<sequence length="222" mass="24837">MEVKKALRLEKGTQRKSDGEVTSYRKISDLQAFEIETANDSGIGPKAAYELASRQVGGSHNLSYNIRDHKNYLRSKRQREMAYGQAEKGSEVRVRSSKRTRNWLDKKRRTRTRQQGKGKKGKSSKILVKDFSFSSSCYKPPSEGRGDDISLLQKMQQPVPSSCRGVAHDSALLRMWPKSSTRVPPPPPLSSRHAGSRVTLVQGRPWARNGDEGGGLVVEMLP</sequence>
<dbReference type="Gramene" id="BGIOSGA015536-TA">
    <property type="protein sequence ID" value="BGIOSGA015536-PA"/>
    <property type="gene ID" value="BGIOSGA015536"/>
</dbReference>
<dbReference type="HOGENOM" id="CLU_1247139_0_0_1"/>
<organism evidence="2 3">
    <name type="scientific">Oryza sativa subsp. indica</name>
    <name type="common">Rice</name>
    <dbReference type="NCBI Taxonomy" id="39946"/>
    <lineage>
        <taxon>Eukaryota</taxon>
        <taxon>Viridiplantae</taxon>
        <taxon>Streptophyta</taxon>
        <taxon>Embryophyta</taxon>
        <taxon>Tracheophyta</taxon>
        <taxon>Spermatophyta</taxon>
        <taxon>Magnoliopsida</taxon>
        <taxon>Liliopsida</taxon>
        <taxon>Poales</taxon>
        <taxon>Poaceae</taxon>
        <taxon>BOP clade</taxon>
        <taxon>Oryzoideae</taxon>
        <taxon>Oryzeae</taxon>
        <taxon>Oryzinae</taxon>
        <taxon>Oryza</taxon>
        <taxon>Oryza sativa</taxon>
    </lineage>
</organism>
<feature type="compositionally biased region" description="Basic residues" evidence="1">
    <location>
        <begin position="95"/>
        <end position="123"/>
    </location>
</feature>
<name>B8AVQ0_ORYSI</name>
<protein>
    <submittedName>
        <fullName evidence="2">Uncharacterized protein</fullName>
    </submittedName>
</protein>
<evidence type="ECO:0000313" key="3">
    <source>
        <dbReference type="Proteomes" id="UP000007015"/>
    </source>
</evidence>
<keyword evidence="3" id="KW-1185">Reference proteome</keyword>